<dbReference type="InterPro" id="IPR036388">
    <property type="entry name" value="WH-like_DNA-bd_sf"/>
</dbReference>
<proteinExistence type="predicted"/>
<evidence type="ECO:0000313" key="1">
    <source>
        <dbReference type="EMBL" id="MDS0260785.1"/>
    </source>
</evidence>
<protein>
    <submittedName>
        <fullName evidence="1">Winged helix-turn-helix domain-containing protein</fullName>
    </submittedName>
</protein>
<evidence type="ECO:0000313" key="2">
    <source>
        <dbReference type="Proteomes" id="UP001259659"/>
    </source>
</evidence>
<keyword evidence="2" id="KW-1185">Reference proteome</keyword>
<dbReference type="EMBL" id="JAMQON010000004">
    <property type="protein sequence ID" value="MDS0260785.1"/>
    <property type="molecule type" value="Genomic_DNA"/>
</dbReference>
<reference evidence="1 2" key="1">
    <citation type="submission" date="2022-06" db="EMBL/GenBank/DDBJ databases">
        <title>Haloarcula sp. a new haloarchaeum isolate from saline soil.</title>
        <authorList>
            <person name="Strakova D."/>
            <person name="Galisteo C."/>
            <person name="Sanchez-Porro C."/>
            <person name="Ventosa A."/>
        </authorList>
    </citation>
    <scope>NUCLEOTIDE SEQUENCE [LARGE SCALE GENOMIC DNA]</scope>
    <source>
        <strain evidence="1 2">S1CR25-12</strain>
    </source>
</reference>
<sequence length="93" mass="10195">MARRPAEWMTPLDERVLELLATERATPRSIARRVSLRASVGRVRERCALLGEAGLVAPVSQALLHYEITGAGRRYLAGELDVSGQPWPAGRST</sequence>
<dbReference type="Gene3D" id="1.10.10.10">
    <property type="entry name" value="Winged helix-like DNA-binding domain superfamily/Winged helix DNA-binding domain"/>
    <property type="match status" value="1"/>
</dbReference>
<dbReference type="Proteomes" id="UP001259659">
    <property type="component" value="Unassembled WGS sequence"/>
</dbReference>
<organism evidence="1 2">
    <name type="scientific">Haloarcula saliterrae</name>
    <dbReference type="NCBI Taxonomy" id="2950534"/>
    <lineage>
        <taxon>Archaea</taxon>
        <taxon>Methanobacteriati</taxon>
        <taxon>Methanobacteriota</taxon>
        <taxon>Stenosarchaea group</taxon>
        <taxon>Halobacteria</taxon>
        <taxon>Halobacteriales</taxon>
        <taxon>Haloarculaceae</taxon>
        <taxon>Haloarcula</taxon>
    </lineage>
</organism>
<dbReference type="RefSeq" id="WP_310920546.1">
    <property type="nucleotide sequence ID" value="NZ_JAMQON010000004.1"/>
</dbReference>
<gene>
    <name evidence="1" type="ORF">NDI56_15360</name>
</gene>
<comment type="caution">
    <text evidence="1">The sequence shown here is derived from an EMBL/GenBank/DDBJ whole genome shotgun (WGS) entry which is preliminary data.</text>
</comment>
<accession>A0ABU2FG23</accession>
<name>A0ABU2FG23_9EURY</name>